<feature type="domain" description="EGF-like" evidence="2">
    <location>
        <begin position="66"/>
        <end position="116"/>
    </location>
</feature>
<dbReference type="InterPro" id="IPR051830">
    <property type="entry name" value="NOTCH_homolog"/>
</dbReference>
<dbReference type="PANTHER" id="PTHR24033:SF151">
    <property type="entry name" value="NOTCH 2"/>
    <property type="match status" value="1"/>
</dbReference>
<reference evidence="3" key="1">
    <citation type="submission" date="2018-11" db="EMBL/GenBank/DDBJ databases">
        <title>Henneguya salminicola genome and transcriptome.</title>
        <authorList>
            <person name="Yahalomi D."/>
            <person name="Atkinson S.D."/>
            <person name="Neuhof M."/>
            <person name="Chang E.S."/>
            <person name="Philippe H."/>
            <person name="Cartwright P."/>
            <person name="Bartholomew J.L."/>
            <person name="Huchon D."/>
        </authorList>
    </citation>
    <scope>NUCLEOTIDE SEQUENCE</scope>
    <source>
        <strain evidence="3">Hz1</strain>
        <tissue evidence="3">Whole</tissue>
    </source>
</reference>
<dbReference type="AlphaFoldDB" id="A0A6G3MET6"/>
<dbReference type="InterPro" id="IPR000742">
    <property type="entry name" value="EGF"/>
</dbReference>
<comment type="caution">
    <text evidence="1">Lacks conserved residue(s) required for the propagation of feature annotation.</text>
</comment>
<feature type="disulfide bond" evidence="1">
    <location>
        <begin position="175"/>
        <end position="184"/>
    </location>
</feature>
<keyword evidence="1" id="KW-0245">EGF-like domain</keyword>
<dbReference type="PROSITE" id="PS50026">
    <property type="entry name" value="EGF_3"/>
    <property type="match status" value="2"/>
</dbReference>
<name>A0A6G3MET6_HENSL</name>
<feature type="disulfide bond" evidence="1">
    <location>
        <begin position="106"/>
        <end position="115"/>
    </location>
</feature>
<keyword evidence="1" id="KW-1015">Disulfide bond</keyword>
<dbReference type="EMBL" id="GHBP01000860">
    <property type="protein sequence ID" value="NDJ92493.1"/>
    <property type="molecule type" value="Transcribed_RNA"/>
</dbReference>
<evidence type="ECO:0000313" key="3">
    <source>
        <dbReference type="EMBL" id="NDJ92493.1"/>
    </source>
</evidence>
<feature type="domain" description="EGF-like" evidence="2">
    <location>
        <begin position="148"/>
        <end position="185"/>
    </location>
</feature>
<dbReference type="SMART" id="SM00181">
    <property type="entry name" value="EGF"/>
    <property type="match status" value="3"/>
</dbReference>
<accession>A0A6G3MET6</accession>
<evidence type="ECO:0000259" key="2">
    <source>
        <dbReference type="PROSITE" id="PS50026"/>
    </source>
</evidence>
<dbReference type="PROSITE" id="PS00022">
    <property type="entry name" value="EGF_1"/>
    <property type="match status" value="2"/>
</dbReference>
<dbReference type="PANTHER" id="PTHR24033">
    <property type="entry name" value="EGF-LIKE DOMAIN-CONTAINING PROTEIN"/>
    <property type="match status" value="1"/>
</dbReference>
<dbReference type="Gene3D" id="2.10.25.10">
    <property type="entry name" value="Laminin"/>
    <property type="match status" value="2"/>
</dbReference>
<sequence length="225" mass="26173">METTRYRIEISTSHFDLSIQMFYHNSFCSEFQNSLQPSNIDIPFKESNTLKCKNHKNNTSLYDLKNKDYCEPNPCHNNGVCNLLKLNKTVYIIGSIQTPNRIYCTCKKRYYGNLCQYKNACVNCKINSCTTHNHCSKCKTGWSGEDCKTITCTNVNICQNDGVCSEHDNKRQCYCSELYFGEYCEFYCPYYCKNQECSFIKVFGCVYVIGSNKVPQSFLLRYIII</sequence>
<protein>
    <submittedName>
        <fullName evidence="3">Protocadherin Fat 4 (Trinotate prediction)</fullName>
    </submittedName>
</protein>
<proteinExistence type="predicted"/>
<evidence type="ECO:0000256" key="1">
    <source>
        <dbReference type="PROSITE-ProRule" id="PRU00076"/>
    </source>
</evidence>
<organism evidence="3">
    <name type="scientific">Henneguya salminicola</name>
    <name type="common">Myxosporean</name>
    <dbReference type="NCBI Taxonomy" id="69463"/>
    <lineage>
        <taxon>Eukaryota</taxon>
        <taxon>Metazoa</taxon>
        <taxon>Cnidaria</taxon>
        <taxon>Myxozoa</taxon>
        <taxon>Myxosporea</taxon>
        <taxon>Bivalvulida</taxon>
        <taxon>Platysporina</taxon>
        <taxon>Myxobolidae</taxon>
        <taxon>Henneguya</taxon>
    </lineage>
</organism>